<sequence length="302" mass="33289">MTAMSARIASVDTAAATPLTMEVPAAAVRIPSDHRKHHPNAIQALAEDIAVHGQRQPIEIVREGNGYRLIFGALRLQAHLHLGRPTVPAIIKEADQFVSEAAMRLVSISENMLRDPLTILDRSVAIADWCAIYRAAQPRLKPGPKPANSVQPELSANFALNSDEAFQAQSDAFSASFSDAASAFLNISRRSVFNALKIASIPALQRDRIALHWLANNQAELYALAQIGEPIRQIGVIDLILLDRASSIEDAIALIDDRPRNAPAKWELISQKFSRMAEPDQDRFFDLNEAAITRWQAKRGRK</sequence>
<dbReference type="Pfam" id="PF02195">
    <property type="entry name" value="ParB_N"/>
    <property type="match status" value="1"/>
</dbReference>
<dbReference type="InterPro" id="IPR036086">
    <property type="entry name" value="ParB/Sulfiredoxin_sf"/>
</dbReference>
<dbReference type="Proteomes" id="UP000046176">
    <property type="component" value="Unassembled WGS sequence"/>
</dbReference>
<dbReference type="InterPro" id="IPR050336">
    <property type="entry name" value="Chromosome_partition/occlusion"/>
</dbReference>
<protein>
    <submittedName>
        <fullName evidence="2">ParB domain protein nuclease</fullName>
    </submittedName>
</protein>
<name>A0A0T7FAV5_NEOGA</name>
<evidence type="ECO:0000313" key="2">
    <source>
        <dbReference type="EMBL" id="CDZ32174.1"/>
    </source>
</evidence>
<evidence type="ECO:0000259" key="1">
    <source>
        <dbReference type="SMART" id="SM00470"/>
    </source>
</evidence>
<dbReference type="AlphaFoldDB" id="A0A0T7FAV5"/>
<dbReference type="OrthoDB" id="9800596at2"/>
<dbReference type="SUPFAM" id="SSF110849">
    <property type="entry name" value="ParB/Sulfiredoxin"/>
    <property type="match status" value="1"/>
</dbReference>
<gene>
    <name evidence="2" type="ORF">NGAL_HAMBI1145_09450</name>
</gene>
<accession>A0A0T7FAV5</accession>
<dbReference type="PANTHER" id="PTHR33375">
    <property type="entry name" value="CHROMOSOME-PARTITIONING PROTEIN PARB-RELATED"/>
    <property type="match status" value="1"/>
</dbReference>
<dbReference type="EMBL" id="CCRH01000002">
    <property type="protein sequence ID" value="CDZ32174.1"/>
    <property type="molecule type" value="Genomic_DNA"/>
</dbReference>
<dbReference type="RefSeq" id="WP_046665195.1">
    <property type="nucleotide sequence ID" value="NZ_CCRH01000002.1"/>
</dbReference>
<reference evidence="2 3" key="1">
    <citation type="submission" date="2014-08" db="EMBL/GenBank/DDBJ databases">
        <authorList>
            <person name="Chen Y.-H."/>
        </authorList>
    </citation>
    <scope>NUCLEOTIDE SEQUENCE [LARGE SCALE GENOMIC DNA]</scope>
</reference>
<dbReference type="InterPro" id="IPR003115">
    <property type="entry name" value="ParB_N"/>
</dbReference>
<organism evidence="2 3">
    <name type="scientific">Neorhizobium galegae bv. officinalis</name>
    <dbReference type="NCBI Taxonomy" id="323656"/>
    <lineage>
        <taxon>Bacteria</taxon>
        <taxon>Pseudomonadati</taxon>
        <taxon>Pseudomonadota</taxon>
        <taxon>Alphaproteobacteria</taxon>
        <taxon>Hyphomicrobiales</taxon>
        <taxon>Rhizobiaceae</taxon>
        <taxon>Rhizobium/Agrobacterium group</taxon>
        <taxon>Neorhizobium</taxon>
    </lineage>
</organism>
<proteinExistence type="predicted"/>
<dbReference type="PANTHER" id="PTHR33375:SF1">
    <property type="entry name" value="CHROMOSOME-PARTITIONING PROTEIN PARB-RELATED"/>
    <property type="match status" value="1"/>
</dbReference>
<dbReference type="Gene3D" id="3.90.1530.30">
    <property type="match status" value="1"/>
</dbReference>
<dbReference type="SMART" id="SM00470">
    <property type="entry name" value="ParB"/>
    <property type="match status" value="1"/>
</dbReference>
<dbReference type="GO" id="GO:0005694">
    <property type="term" value="C:chromosome"/>
    <property type="evidence" value="ECO:0007669"/>
    <property type="project" value="TreeGrafter"/>
</dbReference>
<dbReference type="GO" id="GO:0007059">
    <property type="term" value="P:chromosome segregation"/>
    <property type="evidence" value="ECO:0007669"/>
    <property type="project" value="TreeGrafter"/>
</dbReference>
<feature type="domain" description="ParB-like N-terminal" evidence="1">
    <location>
        <begin position="21"/>
        <end position="112"/>
    </location>
</feature>
<evidence type="ECO:0000313" key="3">
    <source>
        <dbReference type="Proteomes" id="UP000046176"/>
    </source>
</evidence>